<proteinExistence type="predicted"/>
<reference evidence="4 5" key="1">
    <citation type="submission" date="2014-10" db="EMBL/GenBank/DDBJ databases">
        <title>Pan-genome analysis of Brazilian lineage A amoebal mimiviruses.</title>
        <authorList>
            <person name="Assis F.L."/>
            <person name="Abrahao J.S."/>
            <person name="Kroon E.G."/>
            <person name="Dornas F.P."/>
            <person name="Andrade K.R."/>
            <person name="Borato P.V.M."/>
            <person name="Pilotto M.R."/>
            <person name="Benamar S."/>
            <person name="LaScola B."/>
            <person name="Colson P."/>
        </authorList>
    </citation>
    <scope>NUCLEOTIDE SEQUENCE [LARGE SCALE GENOMIC DNA]</scope>
    <source>
        <strain evidence="4 5">Kroon</strain>
    </source>
</reference>
<dbReference type="KEGG" id="vg:80514417"/>
<dbReference type="PANTHER" id="PTHR24198:SF194">
    <property type="entry name" value="INVERSIN-A"/>
    <property type="match status" value="1"/>
</dbReference>
<keyword evidence="3" id="KW-0812">Transmembrane</keyword>
<dbReference type="PANTHER" id="PTHR24198">
    <property type="entry name" value="ANKYRIN REPEAT AND PROTEIN KINASE DOMAIN-CONTAINING PROTEIN"/>
    <property type="match status" value="1"/>
</dbReference>
<keyword evidence="1" id="KW-0677">Repeat</keyword>
<protein>
    <submittedName>
        <fullName evidence="4">Ank repeat-containing</fullName>
    </submittedName>
</protein>
<keyword evidence="5" id="KW-1185">Reference proteome</keyword>
<sequence>MIKMSKNLKTECLLPENINKYYDPYNRTTLINLTICGDFENVKILVEHGANIDEQSSNLNTALLEAIHFRHKKIAMYLISVNANVNTINIDQRTPLFVAAREGFLDIVKTLIENDADPDIPDIDGMTSYLIAIKNGHYGIAEFILEDVKKKYFLDEFDYSSNILRNVKSERIKNIGKFDFELYPDLSLIKNVDGCCILFEYLEKFTNSFLSVKKVKDNISSIIKLISSKKNYNNILIILKKLFVIKTLFCYLLSVFYYDNIHTSLLDMMKEPHTGDPMKDELAKKIIQKYIEKINLIHELIVNKSK</sequence>
<keyword evidence="3" id="KW-0472">Membrane</keyword>
<evidence type="ECO:0000256" key="3">
    <source>
        <dbReference type="SAM" id="Phobius"/>
    </source>
</evidence>
<evidence type="ECO:0000313" key="4">
    <source>
        <dbReference type="EMBL" id="AKI80619.1"/>
    </source>
</evidence>
<dbReference type="InterPro" id="IPR036770">
    <property type="entry name" value="Ankyrin_rpt-contain_sf"/>
</dbReference>
<keyword evidence="2" id="KW-0040">ANK repeat</keyword>
<accession>A0A0G2Y7U1</accession>
<dbReference type="InterPro" id="IPR002110">
    <property type="entry name" value="Ankyrin_rpt"/>
</dbReference>
<evidence type="ECO:0000313" key="5">
    <source>
        <dbReference type="Proteomes" id="UP000240461"/>
    </source>
</evidence>
<dbReference type="PROSITE" id="PS50297">
    <property type="entry name" value="ANK_REP_REGION"/>
    <property type="match status" value="1"/>
</dbReference>
<dbReference type="Gene3D" id="1.25.40.20">
    <property type="entry name" value="Ankyrin repeat-containing domain"/>
    <property type="match status" value="1"/>
</dbReference>
<name>A0A0G2Y7U1_9VIRU</name>
<dbReference type="Pfam" id="PF12796">
    <property type="entry name" value="Ank_2"/>
    <property type="match status" value="1"/>
</dbReference>
<dbReference type="PROSITE" id="PS50088">
    <property type="entry name" value="ANK_REPEAT"/>
    <property type="match status" value="1"/>
</dbReference>
<keyword evidence="3" id="KW-1133">Transmembrane helix</keyword>
<dbReference type="Pfam" id="PF13637">
    <property type="entry name" value="Ank_4"/>
    <property type="match status" value="1"/>
</dbReference>
<dbReference type="Proteomes" id="UP000240461">
    <property type="component" value="Segment"/>
</dbReference>
<dbReference type="EMBL" id="KM982402">
    <property type="protein sequence ID" value="AKI80619.1"/>
    <property type="molecule type" value="Genomic_DNA"/>
</dbReference>
<organism evidence="4 5">
    <name type="scientific">Acanthamoeba polyphaga mimivirus Kroon</name>
    <dbReference type="NCBI Taxonomy" id="3069720"/>
    <lineage>
        <taxon>Viruses</taxon>
        <taxon>Varidnaviria</taxon>
        <taxon>Bamfordvirae</taxon>
        <taxon>Nucleocytoviricota</taxon>
        <taxon>Megaviricetes</taxon>
        <taxon>Imitervirales</taxon>
        <taxon>Mimiviridae</taxon>
        <taxon>Megamimivirinae</taxon>
        <taxon>Mimivirus</taxon>
        <taxon>Mimivirus lagoaense</taxon>
    </lineage>
</organism>
<evidence type="ECO:0000256" key="1">
    <source>
        <dbReference type="ARBA" id="ARBA00022737"/>
    </source>
</evidence>
<feature type="transmembrane region" description="Helical" evidence="3">
    <location>
        <begin position="238"/>
        <end position="258"/>
    </location>
</feature>
<dbReference type="SMART" id="SM00248">
    <property type="entry name" value="ANK"/>
    <property type="match status" value="4"/>
</dbReference>
<dbReference type="SUPFAM" id="SSF48403">
    <property type="entry name" value="Ankyrin repeat"/>
    <property type="match status" value="1"/>
</dbReference>
<evidence type="ECO:0000256" key="2">
    <source>
        <dbReference type="ARBA" id="ARBA00023043"/>
    </source>
</evidence>